<dbReference type="OrthoDB" id="2654851at2759"/>
<gene>
    <name evidence="2" type="ORF">D9758_009999</name>
</gene>
<dbReference type="Proteomes" id="UP000559256">
    <property type="component" value="Unassembled WGS sequence"/>
</dbReference>
<sequence>MTSVPSQSLQSCNTYWILLLMRLLRTTPTSTPSTYIVDSFSNKDIPPYAILSHTWGDGEITLADLDSPPDLVNKSGYRKLESSCKIAHDSGFTYIWIDTCCIDKSSSAELSEVLNSMYAYYRDSVVCYVYLSDVSPGLDPRASGKGTFRESRWFTRGWTLQELLASPRILFYDREWNRIGTKSSLSDVIVEVTNVPAAVLLGHTDIQSATIALRMSWAATRVTTRPEDVAYCLMGIFGVHMPPLYGEGARRAFIRLQEEILKHNDDPTIFVWKAADTTR</sequence>
<dbReference type="InterPro" id="IPR010730">
    <property type="entry name" value="HET"/>
</dbReference>
<evidence type="ECO:0000259" key="1">
    <source>
        <dbReference type="Pfam" id="PF06985"/>
    </source>
</evidence>
<protein>
    <recommendedName>
        <fullName evidence="1">Heterokaryon incompatibility domain-containing protein</fullName>
    </recommendedName>
</protein>
<keyword evidence="3" id="KW-1185">Reference proteome</keyword>
<accession>A0A8H5CUA7</accession>
<dbReference type="AlphaFoldDB" id="A0A8H5CUA7"/>
<dbReference type="PANTHER" id="PTHR10622:SF10">
    <property type="entry name" value="HET DOMAIN-CONTAINING PROTEIN"/>
    <property type="match status" value="1"/>
</dbReference>
<evidence type="ECO:0000313" key="3">
    <source>
        <dbReference type="Proteomes" id="UP000559256"/>
    </source>
</evidence>
<feature type="domain" description="Heterokaryon incompatibility" evidence="1">
    <location>
        <begin position="48"/>
        <end position="134"/>
    </location>
</feature>
<dbReference type="Pfam" id="PF06985">
    <property type="entry name" value="HET"/>
    <property type="match status" value="1"/>
</dbReference>
<proteinExistence type="predicted"/>
<name>A0A8H5CUA7_9AGAR</name>
<evidence type="ECO:0000313" key="2">
    <source>
        <dbReference type="EMBL" id="KAF5348000.1"/>
    </source>
</evidence>
<dbReference type="PANTHER" id="PTHR10622">
    <property type="entry name" value="HET DOMAIN-CONTAINING PROTEIN"/>
    <property type="match status" value="1"/>
</dbReference>
<organism evidence="2 3">
    <name type="scientific">Tetrapyrgos nigripes</name>
    <dbReference type="NCBI Taxonomy" id="182062"/>
    <lineage>
        <taxon>Eukaryota</taxon>
        <taxon>Fungi</taxon>
        <taxon>Dikarya</taxon>
        <taxon>Basidiomycota</taxon>
        <taxon>Agaricomycotina</taxon>
        <taxon>Agaricomycetes</taxon>
        <taxon>Agaricomycetidae</taxon>
        <taxon>Agaricales</taxon>
        <taxon>Marasmiineae</taxon>
        <taxon>Marasmiaceae</taxon>
        <taxon>Tetrapyrgos</taxon>
    </lineage>
</organism>
<comment type="caution">
    <text evidence="2">The sequence shown here is derived from an EMBL/GenBank/DDBJ whole genome shotgun (WGS) entry which is preliminary data.</text>
</comment>
<dbReference type="EMBL" id="JAACJM010000088">
    <property type="protein sequence ID" value="KAF5348000.1"/>
    <property type="molecule type" value="Genomic_DNA"/>
</dbReference>
<reference evidence="2 3" key="1">
    <citation type="journal article" date="2020" name="ISME J.">
        <title>Uncovering the hidden diversity of litter-decomposition mechanisms in mushroom-forming fungi.</title>
        <authorList>
            <person name="Floudas D."/>
            <person name="Bentzer J."/>
            <person name="Ahren D."/>
            <person name="Johansson T."/>
            <person name="Persson P."/>
            <person name="Tunlid A."/>
        </authorList>
    </citation>
    <scope>NUCLEOTIDE SEQUENCE [LARGE SCALE GENOMIC DNA]</scope>
    <source>
        <strain evidence="2 3">CBS 291.85</strain>
    </source>
</reference>